<feature type="region of interest" description="Disordered" evidence="1">
    <location>
        <begin position="1139"/>
        <end position="1213"/>
    </location>
</feature>
<feature type="region of interest" description="Disordered" evidence="1">
    <location>
        <begin position="3037"/>
        <end position="3096"/>
    </location>
</feature>
<feature type="region of interest" description="Disordered" evidence="1">
    <location>
        <begin position="3360"/>
        <end position="3416"/>
    </location>
</feature>
<sequence>MDAPAGAWASSGRGRAKPSLRLVVQGIRVDLLQSPGHFPEALKELLPVQMRSGRVMTRASGGSFLSLLARAGAAGASLPSWQHHIVTLAGLEVDVGAPRPAAQGAESSRLDPEAFDAVVPRHWMAWHLSLTDTRVIRREAVDAGEALRLVRKVAPAEDGGEGELRNGSFGAGLDLSSSSSSGNSSGHGPGASHTVCAETNADAWTATGWQARAARLRERRRAIDTTYIVVRGCAITEHWTSAPPGRPGVAPAGFTDISVSQPWVRPSPLLVGEFATATVEFARGIQAVLLVTALPPRLPLPPMVGGLSNRDAMRFIVGSTAALVAGRSANGPMTNRLVAHDARVAFTTSMRVPAQRRSGHRGRAGPGSSRSCGSSGALTGAGRHSPQQGWAIPLSQATGPSPRLPGRLCGRIASQLVSLRLGFVTSDDLPGAWSFGDVSVDLHAAKRPVRVLVPFAAFQQLEAPAALADRAAADDAAPVALGAAHAGLHAGCRSLMGSAIRRGPRGERLTRAQADVARHAAGCAASAASLVASAFAPPSSRQIRALSRSYPSEDWYEPVWMAYARSLDRGDVQTLDDRLKAPLHDDASASERFRLLLDVLASLREASIQSEPRRQSSPPGRSRRRARDAHTASGDSSPSGVPCSPAELRPPDAASGPAPTELASPASSVSGRDKLADSSDTGSPSQRRRRAQRASASDRPSAAGGARARAPGPGAGSSASSQTRPDRSAGGGTVARRHSPGSQPALPPSAAMVDLVVAGVQVEVPRELRAGAAAEGVIGSVMVAMSQVAAIARALPDPAPLRSFHSAMALEPSLRLRVALAGLDVSVLDDPLAGWLGRVAPLWRSMSEHRDLRHWAGDAFGKRHPSAAAGTRVASSRRSAVASASAAASGAGALHRGGEPAASRDWDWRTAASLSAEEVISRSYVRAARAAVDRGRGDCSRPLAASPGNAPIAGPGADRLLRISVGAFTLSTSLRPRFALGLRLQGLLRGSSDSASMLVGEVEAGSLSLRGLCVHLQHFPEPLVSLDGMDLSAVGGSILLRVAGLDRARQLGMAALSAVDSAPNAVYVESTGLAGKGGGVRAVGVWLPEVSSGAHLRSVAVDVDRVVATITAHHVPAITDLALWASRCVPPSLAAKLSKATSGGGSVHARGSQSSAGMPASARGHPTMPPVRGRGGCSGPSSESGALGGQFKGPLAGLRSSSGPKQRDPDLTAASRSHDLAALSWDKDVQVPASALVLPDRVSLSLVSGILVRVVSDPCARAVDSDGLELSLGGVMAELDAASAKAAVFDVQAFAVTQARGRYLIATLPAVHAQVAVALRRVGATGRRQASYGLPSAGSTLSGMGSTGDGSADYFSGDDVGEFGNGSGAAGLEAGPRRGMDMVLVMRGAVQGRSGPPAWALPPLAALGRSPLADHPVLSVSADFIGWGHRLVAPFLSMAAVGHAYMSSTLKQADVQSPVRLRMVTLESVTVEDIEARVWQSSVEATGVRVMLQQASASVTFFARPAADLDPYQTGCMPLPNPDEHAMPGHEPAPRCSSASQGSFRLDGPGPRASGGLGGSGTGGGGGGGGGGIGTHSSAPAWHVCNVEAGASGIEVRFVSAVPGNAGPAGRLVARVEEARFFTPRMEGMALTRLVLHSGGSPMGPQPGQMAAPHGSFDRTSLSAAAAGSEHQSLPTPEDARSQEPRALHSLVVRGVRVLVHAADGLPAVRMGQALLREISALLPTVQGFPWHIVDAANSGTSSASRAGQGSASPGQGSPSPGAGGTSARDDATTPGAAHRTSSSSPAASRPPPPMERLITTPAALPAVLTRWNQMLLVEVTDVQGQLMCGETSVAALAMLSRLQAGLAITSGADINQVKLHARGMSLALLTGLESSALRSQFASDGAWEDGDGDEGSQPADGSLAAAAAAAVAAADAAHEDGPASPDVGPERRNEIRRRIRDAAHVGTRGEASRALLVGEATGRVVRVGSRPVAGGYCDAANAGPMRSPAGGFGAQDSSALPPPHHRARGGQSSAGGADGSGASHTMSVARRSRARAPTAGDVAPEGLRARQRPSMAAIITSRRGTAAAGSLADSRFRSRRSSDTQDVVVFQRVLMPTDAHVAITTVNLERAPRAPDRLIPIMPPNSSPFEVKTLRVDLRVSNVLATVDPHAITAAVRLANAFQPLQGPVVAAFAPAVPPASSEQAAAVSARQLMRRYNEHRWAVQRLRGVASAFDRHTPASRGAAPSATFASGRAGSPGGKSLSVREALERGDVEPGSPKSPQSQWRNSVARWSPSAEESWLPSPSESSPAAVAQEADDAVLGHLVQALAQAEAAAASQRALLSAALDAALQSARQAPSATLSFAVQGIVAWMRDAQGAELVTAGIRSVAGRVQTFEADKVSLTLSARGVDVRDRRDGAPFSRVLQALPVGPDGRPLSSSTAAARPTHAATAPATMASPAAGAPAPSPAAGTEEPRAEGAREASLQALCGIRLSHSDAAAKHKLLGLVPPVQVAPSPAPSSATTASSIVLTPELERARRLVATVCVPDEPEMVVPCPVAFKDREVVIGKGPTPPALVHGDSGTSEGGPDPLGAASSGFAADPSPADSGPRGGGPRHVRLAEDAPPSRLGPSRSTGAGSDSGSQSSSGHQIGRRASGKRGGARDGHAGERRGQRQAAQHGRQHGAFATVQGVSKELAAAATGIDEAGGLVPSLLDTAAGVSSGPGEPGSSSDSDQSDRSADTAPPGDGSPPGAGRVRRQSRTSPGLRIHSPHASSVSWEGGIRAAQASRRTLGGAAWGIGARASGRASPADFMGRDGVPLVRSPLITMVDAEPVSRAARVALAGAAAGEEHLPPPPAMDRPAAAAAVVRQLEAVHNTLLRMLPDPDEEEGPVLDVSSLTVARFGASRTGWLDNPRFAAAGAACLSPGRPLPLSFTALEAASPALRMALAPCRSALGPGLLDGRSEGGSTAMSTGRALTSRAAPIADDGFLLDSATGRASSRSSALPRGLAHEAAGSRPDDDAAGFYRARQGSMGAASARPSGGPWDAASRTHLSSLAHAQAAAGSPRGQPPRPRLAHTRPESPSRHRAAGSGSGVHLSGMRSQLSSRRSAWTGPSAASEELPLVTVTFMTDVPDTAEKGASIIVIRHAEVSVLPLRVRLGMGLIDRLLTEVGEAVGAARAWPKGGPARQLATPPATPGGVACARDEAGAMLARLRAGLGMAKQLQVLRRTESSAALAHAMSRDETQPMPMPAVGSGSQSRAVLAMERAAAASSPWAVASPAAMRRYRQFAEPAANNPAASQGPRHQGHRARQHGGTGPSSSAVSGITSLSRFSGASHDGDALLRLGGRRGGVDPAAVALHEDGGEVAARPALVHQGHLRDASLPPEGFAGSEASGGSSPDEVSPDYVIELANSGRFTPLGPSDSAGSRPSSVVAGRGADALQPGTVVQAFARRSVSSSSRSRQRSRQSGAADLVAAVLRTSQRDTSLQRQPPPVAPEDLALPGLGWQGFTAAQLLPPGEPTALPWLRRGGVAPVERCPERQALGRAATAGEVAALPGRPAGPPCWAGLAWFPAGSRWVGLVAATVNLAASSPLPHADGRAVFLADPGGWLPARFHGDSDTFQEPGGGQWGDAQFLRNKSWPEQVRCLPLAAARTGGLGSRAARRLAARGKPPGHLAGAAGVAQAAHQAATVPRPVSGPAPTLVLFRFLCVNEVMVRASVAPEGVVPMPRLSRAALKLHRREYRSLGPISPQEFLTRLRTDIVRDVLSQVGRNMGNIGSMLADLVTRRAARLAREEDEAMQREDEWQRSHMV</sequence>
<gene>
    <name evidence="2" type="ORF">FNF27_04706</name>
</gene>
<evidence type="ECO:0000313" key="2">
    <source>
        <dbReference type="EMBL" id="KAA0173758.1"/>
    </source>
</evidence>
<feature type="region of interest" description="Disordered" evidence="1">
    <location>
        <begin position="351"/>
        <end position="405"/>
    </location>
</feature>
<protein>
    <submittedName>
        <fullName evidence="2">Uncharacterized protein</fullName>
    </submittedName>
</protein>
<dbReference type="Proteomes" id="UP000322899">
    <property type="component" value="Unassembled WGS sequence"/>
</dbReference>
<feature type="region of interest" description="Disordered" evidence="1">
    <location>
        <begin position="3431"/>
        <end position="3451"/>
    </location>
</feature>
<feature type="region of interest" description="Disordered" evidence="1">
    <location>
        <begin position="607"/>
        <end position="748"/>
    </location>
</feature>
<feature type="region of interest" description="Disordered" evidence="1">
    <location>
        <begin position="2404"/>
        <end position="2463"/>
    </location>
</feature>
<comment type="caution">
    <text evidence="2">The sequence shown here is derived from an EMBL/GenBank/DDBJ whole genome shotgun (WGS) entry which is preliminary data.</text>
</comment>
<evidence type="ECO:0000313" key="3">
    <source>
        <dbReference type="Proteomes" id="UP000322899"/>
    </source>
</evidence>
<feature type="region of interest" description="Disordered" evidence="1">
    <location>
        <begin position="1739"/>
        <end position="1798"/>
    </location>
</feature>
<feature type="region of interest" description="Disordered" evidence="1">
    <location>
        <begin position="1662"/>
        <end position="1683"/>
    </location>
</feature>
<feature type="region of interest" description="Disordered" evidence="1">
    <location>
        <begin position="1988"/>
        <end position="2047"/>
    </location>
</feature>
<dbReference type="EMBL" id="VLTO01000029">
    <property type="protein sequence ID" value="KAA0173758.1"/>
    <property type="molecule type" value="Genomic_DNA"/>
</dbReference>
<feature type="compositionally biased region" description="Low complexity" evidence="1">
    <location>
        <begin position="2614"/>
        <end position="2628"/>
    </location>
</feature>
<feature type="compositionally biased region" description="Gly residues" evidence="1">
    <location>
        <begin position="1553"/>
        <end position="1574"/>
    </location>
</feature>
<evidence type="ECO:0000256" key="1">
    <source>
        <dbReference type="SAM" id="MobiDB-lite"/>
    </source>
</evidence>
<feature type="region of interest" description="Disordered" evidence="1">
    <location>
        <begin position="1523"/>
        <end position="1575"/>
    </location>
</feature>
<feature type="compositionally biased region" description="Low complexity" evidence="1">
    <location>
        <begin position="693"/>
        <end position="722"/>
    </location>
</feature>
<feature type="region of interest" description="Disordered" evidence="1">
    <location>
        <begin position="3272"/>
        <end position="3305"/>
    </location>
</feature>
<feature type="compositionally biased region" description="Low complexity" evidence="1">
    <location>
        <begin position="366"/>
        <end position="376"/>
    </location>
</feature>
<feature type="compositionally biased region" description="Low complexity" evidence="1">
    <location>
        <begin position="3366"/>
        <end position="3378"/>
    </location>
</feature>
<feature type="region of interest" description="Disordered" evidence="1">
    <location>
        <begin position="2977"/>
        <end position="3004"/>
    </location>
</feature>
<feature type="compositionally biased region" description="Low complexity" evidence="1">
    <location>
        <begin position="1739"/>
        <end position="1761"/>
    </location>
</feature>
<feature type="region of interest" description="Disordered" evidence="1">
    <location>
        <begin position="2216"/>
        <end position="2273"/>
    </location>
</feature>
<name>A0A5A8E8W2_CAFRO</name>
<feature type="compositionally biased region" description="Low complexity" evidence="1">
    <location>
        <begin position="2654"/>
        <end position="2664"/>
    </location>
</feature>
<feature type="compositionally biased region" description="Low complexity" evidence="1">
    <location>
        <begin position="2721"/>
        <end position="2734"/>
    </location>
</feature>
<accession>A0A5A8E8W2</accession>
<feature type="compositionally biased region" description="Basic and acidic residues" evidence="1">
    <location>
        <begin position="2641"/>
        <end position="2652"/>
    </location>
</feature>
<proteinExistence type="predicted"/>
<feature type="region of interest" description="Disordered" evidence="1">
    <location>
        <begin position="2695"/>
        <end position="2760"/>
    </location>
</feature>
<feature type="compositionally biased region" description="Low complexity" evidence="1">
    <location>
        <begin position="2419"/>
        <end position="2453"/>
    </location>
</feature>
<organism evidence="2 3">
    <name type="scientific">Cafeteria roenbergensis</name>
    <name type="common">Marine flagellate</name>
    <dbReference type="NCBI Taxonomy" id="33653"/>
    <lineage>
        <taxon>Eukaryota</taxon>
        <taxon>Sar</taxon>
        <taxon>Stramenopiles</taxon>
        <taxon>Bigyra</taxon>
        <taxon>Opalozoa</taxon>
        <taxon>Bicosoecida</taxon>
        <taxon>Cafeteriaceae</taxon>
        <taxon>Cafeteria</taxon>
    </lineage>
</organism>
<feature type="compositionally biased region" description="Low complexity" evidence="1">
    <location>
        <begin position="167"/>
        <end position="192"/>
    </location>
</feature>
<feature type="region of interest" description="Disordered" evidence="1">
    <location>
        <begin position="157"/>
        <end position="194"/>
    </location>
</feature>
<reference evidence="2 3" key="1">
    <citation type="submission" date="2019-07" db="EMBL/GenBank/DDBJ databases">
        <title>Genomes of Cafeteria roenbergensis.</title>
        <authorList>
            <person name="Fischer M.G."/>
            <person name="Hackl T."/>
            <person name="Roman M."/>
        </authorList>
    </citation>
    <scope>NUCLEOTIDE SEQUENCE [LARGE SCALE GENOMIC DNA]</scope>
    <source>
        <strain evidence="2 3">E4-10P</strain>
    </source>
</reference>
<feature type="region of interest" description="Disordered" evidence="1">
    <location>
        <begin position="3215"/>
        <end position="3235"/>
    </location>
</feature>
<feature type="region of interest" description="Disordered" evidence="1">
    <location>
        <begin position="2552"/>
        <end position="2664"/>
    </location>
</feature>
<feature type="compositionally biased region" description="Polar residues" evidence="1">
    <location>
        <begin position="3080"/>
        <end position="3089"/>
    </location>
</feature>
<feature type="compositionally biased region" description="Low complexity" evidence="1">
    <location>
        <begin position="2697"/>
        <end position="2713"/>
    </location>
</feature>